<evidence type="ECO:0000313" key="2">
    <source>
        <dbReference type="Proteomes" id="UP001054945"/>
    </source>
</evidence>
<sequence length="171" mass="19675">MPLLKCRALFFADLCCRRHYFGPAGVVHPSSCVVSPLPPSRYLEGGIKHCKKEDKKKKAISESVEWAHLKPREDKSSVPNTLRHYFSNRGAIQFHIFFHLKKRGGFGREKHTCFGCHLGGQHISCFLREEEASNRLDVRFLSSTGQIMEMRQRSLRCRALLGVFPEIRSKF</sequence>
<gene>
    <name evidence="1" type="ORF">CEXT_21201</name>
</gene>
<name>A0AAV4WW32_CAEEX</name>
<evidence type="ECO:0000313" key="1">
    <source>
        <dbReference type="EMBL" id="GIY87097.1"/>
    </source>
</evidence>
<comment type="caution">
    <text evidence="1">The sequence shown here is derived from an EMBL/GenBank/DDBJ whole genome shotgun (WGS) entry which is preliminary data.</text>
</comment>
<organism evidence="1 2">
    <name type="scientific">Caerostris extrusa</name>
    <name type="common">Bark spider</name>
    <name type="synonym">Caerostris bankana</name>
    <dbReference type="NCBI Taxonomy" id="172846"/>
    <lineage>
        <taxon>Eukaryota</taxon>
        <taxon>Metazoa</taxon>
        <taxon>Ecdysozoa</taxon>
        <taxon>Arthropoda</taxon>
        <taxon>Chelicerata</taxon>
        <taxon>Arachnida</taxon>
        <taxon>Araneae</taxon>
        <taxon>Araneomorphae</taxon>
        <taxon>Entelegynae</taxon>
        <taxon>Araneoidea</taxon>
        <taxon>Araneidae</taxon>
        <taxon>Caerostris</taxon>
    </lineage>
</organism>
<proteinExistence type="predicted"/>
<accession>A0AAV4WW32</accession>
<reference evidence="1 2" key="1">
    <citation type="submission" date="2021-06" db="EMBL/GenBank/DDBJ databases">
        <title>Caerostris extrusa draft genome.</title>
        <authorList>
            <person name="Kono N."/>
            <person name="Arakawa K."/>
        </authorList>
    </citation>
    <scope>NUCLEOTIDE SEQUENCE [LARGE SCALE GENOMIC DNA]</scope>
</reference>
<dbReference type="AlphaFoldDB" id="A0AAV4WW32"/>
<dbReference type="EMBL" id="BPLR01016886">
    <property type="protein sequence ID" value="GIY87097.1"/>
    <property type="molecule type" value="Genomic_DNA"/>
</dbReference>
<keyword evidence="2" id="KW-1185">Reference proteome</keyword>
<dbReference type="Proteomes" id="UP001054945">
    <property type="component" value="Unassembled WGS sequence"/>
</dbReference>
<protein>
    <submittedName>
        <fullName evidence="1">Uncharacterized protein</fullName>
    </submittedName>
</protein>